<name>A0A420VDI9_9BACI</name>
<evidence type="ECO:0000313" key="2">
    <source>
        <dbReference type="Proteomes" id="UP000286235"/>
    </source>
</evidence>
<organism evidence="1 2">
    <name type="scientific">Caldibacillus debilis GB1</name>
    <dbReference type="NCBI Taxonomy" id="1339248"/>
    <lineage>
        <taxon>Bacteria</taxon>
        <taxon>Bacillati</taxon>
        <taxon>Bacillota</taxon>
        <taxon>Bacilli</taxon>
        <taxon>Bacillales</taxon>
        <taxon>Bacillaceae</taxon>
        <taxon>Caldibacillus</taxon>
    </lineage>
</organism>
<accession>A0A420VDI9</accession>
<keyword evidence="2" id="KW-1185">Reference proteome</keyword>
<reference evidence="1 2" key="1">
    <citation type="submission" date="2013-12" db="EMBL/GenBank/DDBJ databases">
        <title>Genome and proteome characterization of Caldibacillus debilis GB1 derived from a cellulolytic aero-tolerant co-culture.</title>
        <authorList>
            <person name="Wushke S.T."/>
            <person name="Zhang X."/>
            <person name="Fristensky B."/>
            <person name="Wilkins J.A."/>
            <person name="Levin D.B."/>
            <person name="Sparling R."/>
        </authorList>
    </citation>
    <scope>NUCLEOTIDE SEQUENCE [LARGE SCALE GENOMIC DNA]</scope>
    <source>
        <strain evidence="1 2">GB1</strain>
    </source>
</reference>
<comment type="caution">
    <text evidence="1">The sequence shown here is derived from an EMBL/GenBank/DDBJ whole genome shotgun (WGS) entry which is preliminary data.</text>
</comment>
<dbReference type="Proteomes" id="UP000286235">
    <property type="component" value="Unassembled WGS sequence"/>
</dbReference>
<dbReference type="AlphaFoldDB" id="A0A420VDI9"/>
<proteinExistence type="predicted"/>
<dbReference type="EMBL" id="AZRV01000035">
    <property type="protein sequence ID" value="RKO61711.1"/>
    <property type="molecule type" value="Genomic_DNA"/>
</dbReference>
<gene>
    <name evidence="1" type="ORF">Cdeb_01182</name>
</gene>
<evidence type="ECO:0000313" key="1">
    <source>
        <dbReference type="EMBL" id="RKO61711.1"/>
    </source>
</evidence>
<protein>
    <submittedName>
        <fullName evidence="1">Uncharacterized protein</fullName>
    </submittedName>
</protein>
<sequence length="191" mass="22170">MYQKGQILDWAGRKVVVDTIWTYRKGNEFRFVGKVREMDENHRMALFTEDINFLREFEKLRFAGQIPVADYYETVTRCWHETSPDTQGYQVCSMEEATHVVFCSEGLEMAAGDEQTFTPGKVYPIKEEEESGDYLIIDDTGQVLIGFDLFIPCEYLKEKTSDKGKPASNQKGIKSESDNVIPFTMFNRRKR</sequence>